<name>A0ABT7H5S6_9ACTN</name>
<feature type="signal peptide" evidence="1">
    <location>
        <begin position="1"/>
        <end position="31"/>
    </location>
</feature>
<comment type="caution">
    <text evidence="2">The sequence shown here is derived from an EMBL/GenBank/DDBJ whole genome shotgun (WGS) entry which is preliminary data.</text>
</comment>
<dbReference type="Proteomes" id="UP001223390">
    <property type="component" value="Unassembled WGS sequence"/>
</dbReference>
<dbReference type="RefSeq" id="WP_285346631.1">
    <property type="nucleotide sequence ID" value="NZ_JASITI010000098.1"/>
</dbReference>
<evidence type="ECO:0000313" key="3">
    <source>
        <dbReference type="Proteomes" id="UP001223390"/>
    </source>
</evidence>
<organism evidence="2 3">
    <name type="scientific">Streptomyces katrae</name>
    <dbReference type="NCBI Taxonomy" id="68223"/>
    <lineage>
        <taxon>Bacteria</taxon>
        <taxon>Bacillati</taxon>
        <taxon>Actinomycetota</taxon>
        <taxon>Actinomycetes</taxon>
        <taxon>Kitasatosporales</taxon>
        <taxon>Streptomycetaceae</taxon>
        <taxon>Streptomyces</taxon>
    </lineage>
</organism>
<accession>A0ABT7H5S6</accession>
<evidence type="ECO:0008006" key="4">
    <source>
        <dbReference type="Google" id="ProtNLM"/>
    </source>
</evidence>
<proteinExistence type="predicted"/>
<keyword evidence="1" id="KW-0732">Signal</keyword>
<sequence length="168" mass="17204">MFRRTPRAASALALVLATAAAGLVAAPAAHAAAPAPCGTSVSDFTGATSKDTPFVGKIVIPDSGFEDREITLSPVTANSSLLKVEIKVSDSQTTSVTGNFTLRVNQLNHGQLTFPLYTDGIGRVTDVACGSGLLPSSRVTTIAGTVTTTGVNDAQGIPKRLDFTASRT</sequence>
<dbReference type="EMBL" id="JASITI010000098">
    <property type="protein sequence ID" value="MDK9501232.1"/>
    <property type="molecule type" value="Genomic_DNA"/>
</dbReference>
<reference evidence="2 3" key="1">
    <citation type="submission" date="2023-05" db="EMBL/GenBank/DDBJ databases">
        <title>Sequencing and Assembly of Streptomyces sp. NP73.</title>
        <authorList>
            <person name="Konwar A.N."/>
            <person name="Saikia K."/>
            <person name="Thakur D."/>
        </authorList>
    </citation>
    <scope>NUCLEOTIDE SEQUENCE [LARGE SCALE GENOMIC DNA]</scope>
    <source>
        <strain evidence="2 3">NP73</strain>
    </source>
</reference>
<keyword evidence="3" id="KW-1185">Reference proteome</keyword>
<feature type="chain" id="PRO_5046272595" description="Cyclodehydratase" evidence="1">
    <location>
        <begin position="32"/>
        <end position="168"/>
    </location>
</feature>
<gene>
    <name evidence="2" type="ORF">QEZ40_007607</name>
</gene>
<protein>
    <recommendedName>
        <fullName evidence="4">Cyclodehydratase</fullName>
    </recommendedName>
</protein>
<evidence type="ECO:0000256" key="1">
    <source>
        <dbReference type="SAM" id="SignalP"/>
    </source>
</evidence>
<evidence type="ECO:0000313" key="2">
    <source>
        <dbReference type="EMBL" id="MDK9501232.1"/>
    </source>
</evidence>